<gene>
    <name evidence="1" type="ORF">UV89_C0004G0007</name>
</gene>
<accession>A0A0G1EQ76</accession>
<evidence type="ECO:0000313" key="2">
    <source>
        <dbReference type="Proteomes" id="UP000033910"/>
    </source>
</evidence>
<reference evidence="1 2" key="1">
    <citation type="journal article" date="2015" name="Nature">
        <title>rRNA introns, odd ribosomes, and small enigmatic genomes across a large radiation of phyla.</title>
        <authorList>
            <person name="Brown C.T."/>
            <person name="Hug L.A."/>
            <person name="Thomas B.C."/>
            <person name="Sharon I."/>
            <person name="Castelle C.J."/>
            <person name="Singh A."/>
            <person name="Wilkins M.J."/>
            <person name="Williams K.H."/>
            <person name="Banfield J.F."/>
        </authorList>
    </citation>
    <scope>NUCLEOTIDE SEQUENCE [LARGE SCALE GENOMIC DNA]</scope>
</reference>
<protein>
    <recommendedName>
        <fullName evidence="3">Camelysin metallo-endopeptidase</fullName>
    </recommendedName>
</protein>
<dbReference type="InterPro" id="IPR023833">
    <property type="entry name" value="Signal_pept_SipW-depend-type"/>
</dbReference>
<name>A0A0G1EQ76_UNCKA</name>
<comment type="caution">
    <text evidence="1">The sequence shown here is derived from an EMBL/GenBank/DDBJ whole genome shotgun (WGS) entry which is preliminary data.</text>
</comment>
<dbReference type="NCBIfam" id="TIGR04088">
    <property type="entry name" value="cognate_SipW"/>
    <property type="match status" value="1"/>
</dbReference>
<organism evidence="1 2">
    <name type="scientific">candidate division WWE3 bacterium GW2011_GWB2_43_22</name>
    <dbReference type="NCBI Taxonomy" id="1619118"/>
    <lineage>
        <taxon>Bacteria</taxon>
        <taxon>Katanobacteria</taxon>
    </lineage>
</organism>
<evidence type="ECO:0000313" key="1">
    <source>
        <dbReference type="EMBL" id="KKT12120.1"/>
    </source>
</evidence>
<dbReference type="Proteomes" id="UP000033910">
    <property type="component" value="Unassembled WGS sequence"/>
</dbReference>
<evidence type="ECO:0008006" key="3">
    <source>
        <dbReference type="Google" id="ProtNLM"/>
    </source>
</evidence>
<proteinExistence type="predicted"/>
<sequence>MKLNKKSLPLYLAGLGIVISLVAGVTFAAFTDKAKVMGSTFSVGSADLRFLEDMPKGTDPTNLVDEIPGPTFGNIGQTWSADYPVKLINNGTSGITIASRAYYETVNDPAELRSDINVEIFEWNDANVNGVLDPGEVGMSLGKKTILKWKTEGLGVGQINPGQVRALVLRFSTENLSSTKQGKSALFDFEFESAQMY</sequence>
<dbReference type="AlphaFoldDB" id="A0A0G1EQ76"/>
<dbReference type="EMBL" id="LCGF01000004">
    <property type="protein sequence ID" value="KKT12120.1"/>
    <property type="molecule type" value="Genomic_DNA"/>
</dbReference>